<gene>
    <name evidence="1" type="ORF">CALMAC_LOCUS14755</name>
</gene>
<organism evidence="1 2">
    <name type="scientific">Callosobruchus maculatus</name>
    <name type="common">Southern cowpea weevil</name>
    <name type="synonym">Pulse bruchid</name>
    <dbReference type="NCBI Taxonomy" id="64391"/>
    <lineage>
        <taxon>Eukaryota</taxon>
        <taxon>Metazoa</taxon>
        <taxon>Ecdysozoa</taxon>
        <taxon>Arthropoda</taxon>
        <taxon>Hexapoda</taxon>
        <taxon>Insecta</taxon>
        <taxon>Pterygota</taxon>
        <taxon>Neoptera</taxon>
        <taxon>Endopterygota</taxon>
        <taxon>Coleoptera</taxon>
        <taxon>Polyphaga</taxon>
        <taxon>Cucujiformia</taxon>
        <taxon>Chrysomeloidea</taxon>
        <taxon>Chrysomelidae</taxon>
        <taxon>Bruchinae</taxon>
        <taxon>Bruchini</taxon>
        <taxon>Callosobruchus</taxon>
    </lineage>
</organism>
<sequence>MHVFTAHRQIHHANLYLAATPRSNELPPPRLTLVAAMLSGRRY</sequence>
<dbReference type="Proteomes" id="UP000410492">
    <property type="component" value="Unassembled WGS sequence"/>
</dbReference>
<protein>
    <submittedName>
        <fullName evidence="1">Uncharacterized protein</fullName>
    </submittedName>
</protein>
<keyword evidence="2" id="KW-1185">Reference proteome</keyword>
<accession>A0A653D6M3</accession>
<reference evidence="1 2" key="1">
    <citation type="submission" date="2019-01" db="EMBL/GenBank/DDBJ databases">
        <authorList>
            <person name="Sayadi A."/>
        </authorList>
    </citation>
    <scope>NUCLEOTIDE SEQUENCE [LARGE SCALE GENOMIC DNA]</scope>
</reference>
<dbReference type="OrthoDB" id="6769862at2759"/>
<dbReference type="AlphaFoldDB" id="A0A653D6M3"/>
<dbReference type="EMBL" id="CAACVG010010357">
    <property type="protein sequence ID" value="VEN55623.1"/>
    <property type="molecule type" value="Genomic_DNA"/>
</dbReference>
<evidence type="ECO:0000313" key="1">
    <source>
        <dbReference type="EMBL" id="VEN55623.1"/>
    </source>
</evidence>
<evidence type="ECO:0000313" key="2">
    <source>
        <dbReference type="Proteomes" id="UP000410492"/>
    </source>
</evidence>
<name>A0A653D6M3_CALMS</name>
<proteinExistence type="predicted"/>